<dbReference type="InterPro" id="IPR001647">
    <property type="entry name" value="HTH_TetR"/>
</dbReference>
<dbReference type="Proteomes" id="UP000249016">
    <property type="component" value="Unassembled WGS sequence"/>
</dbReference>
<keyword evidence="5" id="KW-1185">Reference proteome</keyword>
<feature type="DNA-binding region" description="H-T-H motif" evidence="2">
    <location>
        <begin position="32"/>
        <end position="51"/>
    </location>
</feature>
<dbReference type="InterPro" id="IPR009057">
    <property type="entry name" value="Homeodomain-like_sf"/>
</dbReference>
<protein>
    <submittedName>
        <fullName evidence="4">TetR/AcrR family transcriptional regulator</fullName>
    </submittedName>
</protein>
<dbReference type="Pfam" id="PF00440">
    <property type="entry name" value="TetR_N"/>
    <property type="match status" value="1"/>
</dbReference>
<evidence type="ECO:0000256" key="2">
    <source>
        <dbReference type="PROSITE-ProRule" id="PRU00335"/>
    </source>
</evidence>
<dbReference type="AlphaFoldDB" id="A0A327NH53"/>
<dbReference type="Gene3D" id="1.10.357.10">
    <property type="entry name" value="Tetracycline Repressor, domain 2"/>
    <property type="match status" value="1"/>
</dbReference>
<feature type="domain" description="HTH tetR-type" evidence="3">
    <location>
        <begin position="9"/>
        <end position="69"/>
    </location>
</feature>
<reference evidence="4 5" key="1">
    <citation type="submission" date="2018-06" db="EMBL/GenBank/DDBJ databases">
        <title>Spirosoma sp. HMF3257 Genome sequencing and assembly.</title>
        <authorList>
            <person name="Kang H."/>
            <person name="Cha I."/>
            <person name="Kim H."/>
            <person name="Kang J."/>
            <person name="Joh K."/>
        </authorList>
    </citation>
    <scope>NUCLEOTIDE SEQUENCE [LARGE SCALE GENOMIC DNA]</scope>
    <source>
        <strain evidence="4 5">HMF3257</strain>
    </source>
</reference>
<sequence>MEVTSKNRTKTTQRIIDALEDEISDMGWQGLRMNRIAEKANVSKTLIYRYFGNLDGLISHYLQLDRFFPVFTDQILAHIRPVEKSDLARIWYRQVIQTYRSFRSSKPARELLKATLFEHDPMADAISQTVDKELTRLVEQLSFIEGFDTKAISAVMLGGMSYLTIMAQNNRPVVGLDLRSEEGWKRIEDTIRLLYIAVNKLAIETDEIKLESQIDDQWS</sequence>
<gene>
    <name evidence="4" type="ORF">HMF3257_06865</name>
</gene>
<evidence type="ECO:0000313" key="4">
    <source>
        <dbReference type="EMBL" id="RAI74133.1"/>
    </source>
</evidence>
<comment type="caution">
    <text evidence="4">The sequence shown here is derived from an EMBL/GenBank/DDBJ whole genome shotgun (WGS) entry which is preliminary data.</text>
</comment>
<evidence type="ECO:0000313" key="5">
    <source>
        <dbReference type="Proteomes" id="UP000249016"/>
    </source>
</evidence>
<evidence type="ECO:0000256" key="1">
    <source>
        <dbReference type="ARBA" id="ARBA00023125"/>
    </source>
</evidence>
<keyword evidence="1 2" id="KW-0238">DNA-binding</keyword>
<dbReference type="EMBL" id="QLII01000001">
    <property type="protein sequence ID" value="RAI74133.1"/>
    <property type="molecule type" value="Genomic_DNA"/>
</dbReference>
<organism evidence="4 5">
    <name type="scientific">Spirosoma telluris</name>
    <dbReference type="NCBI Taxonomy" id="2183553"/>
    <lineage>
        <taxon>Bacteria</taxon>
        <taxon>Pseudomonadati</taxon>
        <taxon>Bacteroidota</taxon>
        <taxon>Cytophagia</taxon>
        <taxon>Cytophagales</taxon>
        <taxon>Cytophagaceae</taxon>
        <taxon>Spirosoma</taxon>
    </lineage>
</organism>
<dbReference type="GO" id="GO:0003677">
    <property type="term" value="F:DNA binding"/>
    <property type="evidence" value="ECO:0007669"/>
    <property type="project" value="UniProtKB-UniRule"/>
</dbReference>
<dbReference type="SUPFAM" id="SSF46689">
    <property type="entry name" value="Homeodomain-like"/>
    <property type="match status" value="1"/>
</dbReference>
<dbReference type="PANTHER" id="PTHR30328">
    <property type="entry name" value="TRANSCRIPTIONAL REPRESSOR"/>
    <property type="match status" value="1"/>
</dbReference>
<dbReference type="RefSeq" id="WP_111341005.1">
    <property type="nucleotide sequence ID" value="NZ_QLII01000001.1"/>
</dbReference>
<dbReference type="OrthoDB" id="836882at2"/>
<evidence type="ECO:0000259" key="3">
    <source>
        <dbReference type="PROSITE" id="PS50977"/>
    </source>
</evidence>
<dbReference type="InterPro" id="IPR050109">
    <property type="entry name" value="HTH-type_TetR-like_transc_reg"/>
</dbReference>
<proteinExistence type="predicted"/>
<dbReference type="PROSITE" id="PS50977">
    <property type="entry name" value="HTH_TETR_2"/>
    <property type="match status" value="1"/>
</dbReference>
<accession>A0A327NH53</accession>
<name>A0A327NH53_9BACT</name>
<dbReference type="PRINTS" id="PR00455">
    <property type="entry name" value="HTHTETR"/>
</dbReference>
<dbReference type="PANTHER" id="PTHR30328:SF54">
    <property type="entry name" value="HTH-TYPE TRANSCRIPTIONAL REPRESSOR SCO4008"/>
    <property type="match status" value="1"/>
</dbReference>